<evidence type="ECO:0000313" key="1">
    <source>
        <dbReference type="EMBL" id="MSU07133.1"/>
    </source>
</evidence>
<evidence type="ECO:0000313" key="2">
    <source>
        <dbReference type="Proteomes" id="UP000460549"/>
    </source>
</evidence>
<reference evidence="1 2" key="1">
    <citation type="submission" date="2019-08" db="EMBL/GenBank/DDBJ databases">
        <title>In-depth cultivation of the pig gut microbiome towards novel bacterial diversity and tailored functional studies.</title>
        <authorList>
            <person name="Wylensek D."/>
            <person name="Hitch T.C.A."/>
            <person name="Clavel T."/>
        </authorList>
    </citation>
    <scope>NUCLEOTIDE SEQUENCE [LARGE SCALE GENOMIC DNA]</scope>
    <source>
        <strain evidence="1 2">NM-380-WT-3C1</strain>
    </source>
</reference>
<proteinExistence type="predicted"/>
<dbReference type="SUPFAM" id="SSF51126">
    <property type="entry name" value="Pectin lyase-like"/>
    <property type="match status" value="1"/>
</dbReference>
<protein>
    <submittedName>
        <fullName evidence="1">Polyhydroxyalkanoate depolymerase</fullName>
    </submittedName>
</protein>
<accession>A0A7X2TSM8</accession>
<dbReference type="SMART" id="SM00710">
    <property type="entry name" value="PbH1"/>
    <property type="match status" value="4"/>
</dbReference>
<dbReference type="AlphaFoldDB" id="A0A7X2TSM8"/>
<dbReference type="Gene3D" id="2.160.20.10">
    <property type="entry name" value="Single-stranded right-handed beta-helix, Pectin lyase-like"/>
    <property type="match status" value="2"/>
</dbReference>
<keyword evidence="2" id="KW-1185">Reference proteome</keyword>
<name>A0A7X2TSM8_9SPIO</name>
<sequence length="401" mass="45162">MSKEYYFSTKSNNAYNSLLDLKTITLECGDKILLERGSVFNSEYIHLKDLSNITISSYGDGDRPIINAKGTGLWYQDYGCELDSPTHRYCGTISSTIHLEDCSNITIKELEIINDKVGDEYYCATGVSAVARNIGVMSNITLDNLYIHDVYGNIYDKHLNNGGIYFTCSKPSKSAFSRFENILISKCFVYKTSRWGIAIGYTYAHENFKGTKYNESAFKIYGHKNIRIENCYVKQAAGDAITVMYADNPIVKNNLSDEAACKINDRYYIKPHNRGGKVGAGIWPWKCLNGEFRNNLTRSTRLNQDGMAYDADSGWSTLYEHNFSSLNEGGTVMFCLEEAIDSSFINNVIDDDLGGIFSMAKNPNGIIKDNKINKKVATPLFRKRMDDGNVTLINNIIREVK</sequence>
<gene>
    <name evidence="1" type="ORF">FYJ80_10205</name>
</gene>
<dbReference type="InterPro" id="IPR011050">
    <property type="entry name" value="Pectin_lyase_fold/virulence"/>
</dbReference>
<dbReference type="EMBL" id="VUNN01000027">
    <property type="protein sequence ID" value="MSU07133.1"/>
    <property type="molecule type" value="Genomic_DNA"/>
</dbReference>
<organism evidence="1 2">
    <name type="scientific">Bullifex porci</name>
    <dbReference type="NCBI Taxonomy" id="2606638"/>
    <lineage>
        <taxon>Bacteria</taxon>
        <taxon>Pseudomonadati</taxon>
        <taxon>Spirochaetota</taxon>
        <taxon>Spirochaetia</taxon>
        <taxon>Spirochaetales</taxon>
        <taxon>Spirochaetaceae</taxon>
        <taxon>Bullifex</taxon>
    </lineage>
</organism>
<dbReference type="RefSeq" id="WP_154426613.1">
    <property type="nucleotide sequence ID" value="NZ_VUNN01000027.1"/>
</dbReference>
<dbReference type="Proteomes" id="UP000460549">
    <property type="component" value="Unassembled WGS sequence"/>
</dbReference>
<comment type="caution">
    <text evidence="1">The sequence shown here is derived from an EMBL/GenBank/DDBJ whole genome shotgun (WGS) entry which is preliminary data.</text>
</comment>
<dbReference type="InterPro" id="IPR012334">
    <property type="entry name" value="Pectin_lyas_fold"/>
</dbReference>
<dbReference type="InterPro" id="IPR006626">
    <property type="entry name" value="PbH1"/>
</dbReference>